<dbReference type="EMBL" id="ML213503">
    <property type="protein sequence ID" value="TFK56900.1"/>
    <property type="molecule type" value="Genomic_DNA"/>
</dbReference>
<keyword evidence="2" id="KW-1185">Reference proteome</keyword>
<proteinExistence type="predicted"/>
<name>A0A5C3NHX4_9AGAM</name>
<dbReference type="Proteomes" id="UP000305948">
    <property type="component" value="Unassembled WGS sequence"/>
</dbReference>
<reference evidence="1 2" key="1">
    <citation type="journal article" date="2019" name="Nat. Ecol. Evol.">
        <title>Megaphylogeny resolves global patterns of mushroom evolution.</title>
        <authorList>
            <person name="Varga T."/>
            <person name="Krizsan K."/>
            <person name="Foldi C."/>
            <person name="Dima B."/>
            <person name="Sanchez-Garcia M."/>
            <person name="Sanchez-Ramirez S."/>
            <person name="Szollosi G.J."/>
            <person name="Szarkandi J.G."/>
            <person name="Papp V."/>
            <person name="Albert L."/>
            <person name="Andreopoulos W."/>
            <person name="Angelini C."/>
            <person name="Antonin V."/>
            <person name="Barry K.W."/>
            <person name="Bougher N.L."/>
            <person name="Buchanan P."/>
            <person name="Buyck B."/>
            <person name="Bense V."/>
            <person name="Catcheside P."/>
            <person name="Chovatia M."/>
            <person name="Cooper J."/>
            <person name="Damon W."/>
            <person name="Desjardin D."/>
            <person name="Finy P."/>
            <person name="Geml J."/>
            <person name="Haridas S."/>
            <person name="Hughes K."/>
            <person name="Justo A."/>
            <person name="Karasinski D."/>
            <person name="Kautmanova I."/>
            <person name="Kiss B."/>
            <person name="Kocsube S."/>
            <person name="Kotiranta H."/>
            <person name="LaButti K.M."/>
            <person name="Lechner B.E."/>
            <person name="Liimatainen K."/>
            <person name="Lipzen A."/>
            <person name="Lukacs Z."/>
            <person name="Mihaltcheva S."/>
            <person name="Morgado L.N."/>
            <person name="Niskanen T."/>
            <person name="Noordeloos M.E."/>
            <person name="Ohm R.A."/>
            <person name="Ortiz-Santana B."/>
            <person name="Ovrebo C."/>
            <person name="Racz N."/>
            <person name="Riley R."/>
            <person name="Savchenko A."/>
            <person name="Shiryaev A."/>
            <person name="Soop K."/>
            <person name="Spirin V."/>
            <person name="Szebenyi C."/>
            <person name="Tomsovsky M."/>
            <person name="Tulloss R.E."/>
            <person name="Uehling J."/>
            <person name="Grigoriev I.V."/>
            <person name="Vagvolgyi C."/>
            <person name="Papp T."/>
            <person name="Martin F.M."/>
            <person name="Miettinen O."/>
            <person name="Hibbett D.S."/>
            <person name="Nagy L.G."/>
        </authorList>
    </citation>
    <scope>NUCLEOTIDE SEQUENCE [LARGE SCALE GENOMIC DNA]</scope>
    <source>
        <strain evidence="1 2">OMC1185</strain>
    </source>
</reference>
<evidence type="ECO:0000313" key="1">
    <source>
        <dbReference type="EMBL" id="TFK56900.1"/>
    </source>
</evidence>
<evidence type="ECO:0000313" key="2">
    <source>
        <dbReference type="Proteomes" id="UP000305948"/>
    </source>
</evidence>
<organism evidence="1 2">
    <name type="scientific">Heliocybe sulcata</name>
    <dbReference type="NCBI Taxonomy" id="5364"/>
    <lineage>
        <taxon>Eukaryota</taxon>
        <taxon>Fungi</taxon>
        <taxon>Dikarya</taxon>
        <taxon>Basidiomycota</taxon>
        <taxon>Agaricomycotina</taxon>
        <taxon>Agaricomycetes</taxon>
        <taxon>Gloeophyllales</taxon>
        <taxon>Gloeophyllaceae</taxon>
        <taxon>Heliocybe</taxon>
    </lineage>
</organism>
<sequence>MRRQACVWSFPCIFPDLTAVRAVQVDPAVWPGESGGCSSCFSVHDEVAPSVVYSFSIELCAYFDWMSRTICLSAILQICSLHQYFWSCSSSIHLALLMTPRQSSPPQLQANGCAISHSVVPAARNFVSRELAVEKYRG</sequence>
<dbReference type="AlphaFoldDB" id="A0A5C3NHX4"/>
<accession>A0A5C3NHX4</accession>
<gene>
    <name evidence="1" type="ORF">OE88DRAFT_68884</name>
</gene>
<protein>
    <submittedName>
        <fullName evidence="1">Uncharacterized protein</fullName>
    </submittedName>
</protein>